<dbReference type="Proteomes" id="UP000198773">
    <property type="component" value="Unassembled WGS sequence"/>
</dbReference>
<evidence type="ECO:0000256" key="1">
    <source>
        <dbReference type="SAM" id="Phobius"/>
    </source>
</evidence>
<feature type="transmembrane region" description="Helical" evidence="1">
    <location>
        <begin position="31"/>
        <end position="52"/>
    </location>
</feature>
<evidence type="ECO:0000313" key="2">
    <source>
        <dbReference type="EMBL" id="SEB01268.1"/>
    </source>
</evidence>
<name>A0A1H4FXB9_ALKAM</name>
<keyword evidence="1" id="KW-0812">Transmembrane</keyword>
<keyword evidence="3" id="KW-1185">Reference proteome</keyword>
<protein>
    <submittedName>
        <fullName evidence="2">Uncharacterized protein</fullName>
    </submittedName>
</protein>
<proteinExistence type="predicted"/>
<reference evidence="2 3" key="1">
    <citation type="submission" date="2016-10" db="EMBL/GenBank/DDBJ databases">
        <authorList>
            <person name="de Groot N.N."/>
        </authorList>
    </citation>
    <scope>NUCLEOTIDE SEQUENCE [LARGE SCALE GENOMIC DNA]</scope>
    <source>
        <strain evidence="2 3">CGMCC 1.3430</strain>
    </source>
</reference>
<gene>
    <name evidence="2" type="ORF">SAMN04488051_11372</name>
</gene>
<organism evidence="2 3">
    <name type="scientific">Alkalimonas amylolytica</name>
    <dbReference type="NCBI Taxonomy" id="152573"/>
    <lineage>
        <taxon>Bacteria</taxon>
        <taxon>Pseudomonadati</taxon>
        <taxon>Pseudomonadota</taxon>
        <taxon>Gammaproteobacteria</taxon>
        <taxon>Alkalimonas</taxon>
    </lineage>
</organism>
<evidence type="ECO:0000313" key="3">
    <source>
        <dbReference type="Proteomes" id="UP000198773"/>
    </source>
</evidence>
<dbReference type="AlphaFoldDB" id="A0A1H4FXB9"/>
<keyword evidence="1" id="KW-0472">Membrane</keyword>
<sequence>MEINSIDDVNALNEYQKVKQIERIEKKIHRLSFVPASTCAGLIMWGFLSTWLNASWTPMNLLNSGSDQNLRSQNFGVVKFRGQIKIYDLVVLHRKGFNTER</sequence>
<dbReference type="EMBL" id="FNRM01000013">
    <property type="protein sequence ID" value="SEB01268.1"/>
    <property type="molecule type" value="Genomic_DNA"/>
</dbReference>
<keyword evidence="1" id="KW-1133">Transmembrane helix</keyword>
<accession>A0A1H4FXB9</accession>
<dbReference type="STRING" id="152573.SAMN04488051_11372"/>